<accession>A0ABQ8TNT5</accession>
<dbReference type="EMBL" id="JAJSOF020000005">
    <property type="protein sequence ID" value="KAJ4448344.1"/>
    <property type="molecule type" value="Genomic_DNA"/>
</dbReference>
<comment type="caution">
    <text evidence="2">The sequence shown here is derived from an EMBL/GenBank/DDBJ whole genome shotgun (WGS) entry which is preliminary data.</text>
</comment>
<dbReference type="Proteomes" id="UP001148838">
    <property type="component" value="Unassembled WGS sequence"/>
</dbReference>
<proteinExistence type="predicted"/>
<keyword evidence="1" id="KW-0732">Signal</keyword>
<evidence type="ECO:0000313" key="3">
    <source>
        <dbReference type="Proteomes" id="UP001148838"/>
    </source>
</evidence>
<evidence type="ECO:0000256" key="1">
    <source>
        <dbReference type="SAM" id="SignalP"/>
    </source>
</evidence>
<protein>
    <submittedName>
        <fullName evidence="2">Uncharacterized protein</fullName>
    </submittedName>
</protein>
<feature type="chain" id="PRO_5047088121" evidence="1">
    <location>
        <begin position="24"/>
        <end position="172"/>
    </location>
</feature>
<evidence type="ECO:0000313" key="2">
    <source>
        <dbReference type="EMBL" id="KAJ4448344.1"/>
    </source>
</evidence>
<reference evidence="2 3" key="1">
    <citation type="journal article" date="2022" name="Allergy">
        <title>Genome assembly and annotation of Periplaneta americana reveal a comprehensive cockroach allergen profile.</title>
        <authorList>
            <person name="Wang L."/>
            <person name="Xiong Q."/>
            <person name="Saelim N."/>
            <person name="Wang L."/>
            <person name="Nong W."/>
            <person name="Wan A.T."/>
            <person name="Shi M."/>
            <person name="Liu X."/>
            <person name="Cao Q."/>
            <person name="Hui J.H.L."/>
            <person name="Sookrung N."/>
            <person name="Leung T.F."/>
            <person name="Tungtrongchitr A."/>
            <person name="Tsui S.K.W."/>
        </authorList>
    </citation>
    <scope>NUCLEOTIDE SEQUENCE [LARGE SCALE GENOMIC DNA]</scope>
    <source>
        <strain evidence="2">PWHHKU_190912</strain>
    </source>
</reference>
<organism evidence="2 3">
    <name type="scientific">Periplaneta americana</name>
    <name type="common">American cockroach</name>
    <name type="synonym">Blatta americana</name>
    <dbReference type="NCBI Taxonomy" id="6978"/>
    <lineage>
        <taxon>Eukaryota</taxon>
        <taxon>Metazoa</taxon>
        <taxon>Ecdysozoa</taxon>
        <taxon>Arthropoda</taxon>
        <taxon>Hexapoda</taxon>
        <taxon>Insecta</taxon>
        <taxon>Pterygota</taxon>
        <taxon>Neoptera</taxon>
        <taxon>Polyneoptera</taxon>
        <taxon>Dictyoptera</taxon>
        <taxon>Blattodea</taxon>
        <taxon>Blattoidea</taxon>
        <taxon>Blattidae</taxon>
        <taxon>Blattinae</taxon>
        <taxon>Periplaneta</taxon>
    </lineage>
</organism>
<name>A0ABQ8TNT5_PERAM</name>
<feature type="signal peptide" evidence="1">
    <location>
        <begin position="1"/>
        <end position="23"/>
    </location>
</feature>
<sequence length="172" mass="19601">MADIGGLLAPLAVFTLIILTVLAREKLERSMEANNFPNVWYSSLKINLKNVYSYIVSIEKLRRYATRRSETNTNGTEFNSKYAIRKVQDNREGLDLNGLHQLLVYADDVNILGENPQMIRENKGILLEAKMPMLWLLTKDANVVAVAFDFRRCSFLSQDVDGIAFLMKTPKL</sequence>
<keyword evidence="3" id="KW-1185">Reference proteome</keyword>
<gene>
    <name evidence="2" type="ORF">ANN_10359</name>
</gene>